<evidence type="ECO:0000256" key="3">
    <source>
        <dbReference type="ARBA" id="ARBA00022475"/>
    </source>
</evidence>
<dbReference type="InterPro" id="IPR036945">
    <property type="entry name" value="DAGK_sf"/>
</dbReference>
<feature type="transmembrane region" description="Helical" evidence="15">
    <location>
        <begin position="55"/>
        <end position="75"/>
    </location>
</feature>
<keyword evidence="7" id="KW-0547">Nucleotide-binding</keyword>
<evidence type="ECO:0000256" key="14">
    <source>
        <dbReference type="ARBA" id="ARBA00023264"/>
    </source>
</evidence>
<reference evidence="16" key="1">
    <citation type="submission" date="2019-03" db="EMBL/GenBank/DDBJ databases">
        <authorList>
            <person name="Hao L."/>
        </authorList>
    </citation>
    <scope>NUCLEOTIDE SEQUENCE</scope>
</reference>
<evidence type="ECO:0000256" key="15">
    <source>
        <dbReference type="SAM" id="Phobius"/>
    </source>
</evidence>
<keyword evidence="11" id="KW-0443">Lipid metabolism</keyword>
<feature type="transmembrane region" description="Helical" evidence="15">
    <location>
        <begin position="96"/>
        <end position="123"/>
    </location>
</feature>
<evidence type="ECO:0000256" key="5">
    <source>
        <dbReference type="ARBA" id="ARBA00022679"/>
    </source>
</evidence>
<feature type="transmembrane region" description="Helical" evidence="15">
    <location>
        <begin position="21"/>
        <end position="49"/>
    </location>
</feature>
<dbReference type="Gene3D" id="1.10.287.3610">
    <property type="match status" value="1"/>
</dbReference>
<dbReference type="GO" id="GO:0016301">
    <property type="term" value="F:kinase activity"/>
    <property type="evidence" value="ECO:0007669"/>
    <property type="project" value="UniProtKB-KW"/>
</dbReference>
<evidence type="ECO:0000256" key="6">
    <source>
        <dbReference type="ARBA" id="ARBA00022692"/>
    </source>
</evidence>
<keyword evidence="8 16" id="KW-0418">Kinase</keyword>
<keyword evidence="9" id="KW-0067">ATP-binding</keyword>
<evidence type="ECO:0000256" key="12">
    <source>
        <dbReference type="ARBA" id="ARBA00023136"/>
    </source>
</evidence>
<protein>
    <submittedName>
        <fullName evidence="16">Diacylglycerol kinase</fullName>
    </submittedName>
</protein>
<evidence type="ECO:0000256" key="7">
    <source>
        <dbReference type="ARBA" id="ARBA00022741"/>
    </source>
</evidence>
<proteinExistence type="inferred from homology"/>
<dbReference type="InterPro" id="IPR000829">
    <property type="entry name" value="DAGK"/>
</dbReference>
<evidence type="ECO:0000256" key="9">
    <source>
        <dbReference type="ARBA" id="ARBA00022840"/>
    </source>
</evidence>
<evidence type="ECO:0000313" key="16">
    <source>
        <dbReference type="EMBL" id="VFU13825.1"/>
    </source>
</evidence>
<keyword evidence="5" id="KW-0808">Transferase</keyword>
<gene>
    <name evidence="16" type="ORF">SCFA_220067</name>
</gene>
<sequence length="124" mass="13518">MTETGGQDFYPVRKLRTILSGLTLAVISDVSVAYKVVLSILVLGVSFVFRSWIDFSVILLATGLMLVAELLNSAIEDLSDFVQDQQDPRIRVIKDIGSAAAGTSILVWAVVLVIEVVHLLGLFR</sequence>
<evidence type="ECO:0000256" key="1">
    <source>
        <dbReference type="ARBA" id="ARBA00004651"/>
    </source>
</evidence>
<evidence type="ECO:0000256" key="10">
    <source>
        <dbReference type="ARBA" id="ARBA00022989"/>
    </source>
</evidence>
<dbReference type="CDD" id="cd14263">
    <property type="entry name" value="DAGK_IM_like"/>
    <property type="match status" value="1"/>
</dbReference>
<evidence type="ECO:0000256" key="4">
    <source>
        <dbReference type="ARBA" id="ARBA00022516"/>
    </source>
</evidence>
<dbReference type="Pfam" id="PF01219">
    <property type="entry name" value="DAGK_prokar"/>
    <property type="match status" value="1"/>
</dbReference>
<keyword evidence="12 15" id="KW-0472">Membrane</keyword>
<dbReference type="GO" id="GO:0008654">
    <property type="term" value="P:phospholipid biosynthetic process"/>
    <property type="evidence" value="ECO:0007669"/>
    <property type="project" value="UniProtKB-KW"/>
</dbReference>
<dbReference type="GO" id="GO:0005886">
    <property type="term" value="C:plasma membrane"/>
    <property type="evidence" value="ECO:0007669"/>
    <property type="project" value="UniProtKB-SubCell"/>
</dbReference>
<keyword evidence="14" id="KW-1208">Phospholipid metabolism</keyword>
<comment type="subcellular location">
    <subcellularLocation>
        <location evidence="1">Cell membrane</location>
        <topology evidence="1">Multi-pass membrane protein</topology>
    </subcellularLocation>
</comment>
<keyword evidence="13" id="KW-0594">Phospholipid biosynthesis</keyword>
<keyword evidence="3" id="KW-1003">Cell membrane</keyword>
<evidence type="ECO:0000256" key="13">
    <source>
        <dbReference type="ARBA" id="ARBA00023209"/>
    </source>
</evidence>
<keyword evidence="10 15" id="KW-1133">Transmembrane helix</keyword>
<accession>A0A485M057</accession>
<dbReference type="PANTHER" id="PTHR34299">
    <property type="entry name" value="DIACYLGLYCEROL KINASE"/>
    <property type="match status" value="1"/>
</dbReference>
<comment type="similarity">
    <text evidence="2">Belongs to the bacterial diacylglycerol kinase family.</text>
</comment>
<evidence type="ECO:0000256" key="2">
    <source>
        <dbReference type="ARBA" id="ARBA00005967"/>
    </source>
</evidence>
<dbReference type="GO" id="GO:0005524">
    <property type="term" value="F:ATP binding"/>
    <property type="evidence" value="ECO:0007669"/>
    <property type="project" value="UniProtKB-KW"/>
</dbReference>
<name>A0A485M057_9ZZZZ</name>
<keyword evidence="6 15" id="KW-0812">Transmembrane</keyword>
<organism evidence="16">
    <name type="scientific">anaerobic digester metagenome</name>
    <dbReference type="NCBI Taxonomy" id="1263854"/>
    <lineage>
        <taxon>unclassified sequences</taxon>
        <taxon>metagenomes</taxon>
        <taxon>ecological metagenomes</taxon>
    </lineage>
</organism>
<evidence type="ECO:0000256" key="11">
    <source>
        <dbReference type="ARBA" id="ARBA00023098"/>
    </source>
</evidence>
<keyword evidence="4" id="KW-0444">Lipid biosynthesis</keyword>
<dbReference type="PANTHER" id="PTHR34299:SF1">
    <property type="entry name" value="DIACYLGLYCEROL KINASE"/>
    <property type="match status" value="1"/>
</dbReference>
<dbReference type="AlphaFoldDB" id="A0A485M057"/>
<dbReference type="EMBL" id="CAADRM010000084">
    <property type="protein sequence ID" value="VFU13825.1"/>
    <property type="molecule type" value="Genomic_DNA"/>
</dbReference>
<evidence type="ECO:0000256" key="8">
    <source>
        <dbReference type="ARBA" id="ARBA00022777"/>
    </source>
</evidence>